<proteinExistence type="predicted"/>
<evidence type="ECO:0000313" key="3">
    <source>
        <dbReference type="EMBL" id="NLV15206.1"/>
    </source>
</evidence>
<dbReference type="EMBL" id="WOWA01000010">
    <property type="protein sequence ID" value="NLV15206.1"/>
    <property type="molecule type" value="Genomic_DNA"/>
</dbReference>
<protein>
    <submittedName>
        <fullName evidence="3">TIR domain-containing protein</fullName>
    </submittedName>
</protein>
<accession>A0A847UQT7</accession>
<name>A0A847UQT7_HALAR</name>
<feature type="region of interest" description="Disordered" evidence="1">
    <location>
        <begin position="1"/>
        <end position="37"/>
    </location>
</feature>
<feature type="domain" description="Thoeris protein ThsB TIR-like" evidence="2">
    <location>
        <begin position="44"/>
        <end position="141"/>
    </location>
</feature>
<sequence>MGNKYTPSSTGDSGSSPRQGTRKPSGSGGGAGTKTDRRQDYAIFVSHSWDYDQEYARLVRLLEEADRFDFRNYSVPEQEQFDTGSDEELENNLREKQIKPSSVVVVLAGLYSTHSKWIGREIRIAKEEGKPILGVKPWGNNRTSNYVKQHADEMVSWNTDSIVDATRDLAP</sequence>
<dbReference type="Proteomes" id="UP000641625">
    <property type="component" value="Unassembled WGS sequence"/>
</dbReference>
<feature type="compositionally biased region" description="Low complexity" evidence="1">
    <location>
        <begin position="1"/>
        <end position="17"/>
    </location>
</feature>
<dbReference type="AlphaFoldDB" id="A0A847UQT7"/>
<dbReference type="Gene3D" id="3.40.50.9200">
    <property type="entry name" value="Hypothetical protein MTH538"/>
    <property type="match status" value="1"/>
</dbReference>
<dbReference type="InterPro" id="IPR036490">
    <property type="entry name" value="ThsB_TIR-like_sf"/>
</dbReference>
<dbReference type="RefSeq" id="WP_170098559.1">
    <property type="nucleotide sequence ID" value="NZ_WOWA01000010.1"/>
</dbReference>
<dbReference type="SUPFAM" id="SSF52206">
    <property type="entry name" value="Hypothetical protein MTH538"/>
    <property type="match status" value="1"/>
</dbReference>
<dbReference type="InterPro" id="IPR015032">
    <property type="entry name" value="ThsB__TIR-like_domain"/>
</dbReference>
<evidence type="ECO:0000313" key="4">
    <source>
        <dbReference type="Proteomes" id="UP000641625"/>
    </source>
</evidence>
<reference evidence="3" key="1">
    <citation type="submission" date="2019-12" db="EMBL/GenBank/DDBJ databases">
        <title>Whole genome sequencing of Haloarcula argentinensis strain pws5.</title>
        <authorList>
            <person name="Verma D.K."/>
            <person name="Gopal K."/>
            <person name="Prasad E.S."/>
        </authorList>
    </citation>
    <scope>NUCLEOTIDE SEQUENCE</scope>
    <source>
        <strain evidence="3">Pws5</strain>
    </source>
</reference>
<dbReference type="Pfam" id="PF08937">
    <property type="entry name" value="ThsB_TIR"/>
    <property type="match status" value="1"/>
</dbReference>
<evidence type="ECO:0000256" key="1">
    <source>
        <dbReference type="SAM" id="MobiDB-lite"/>
    </source>
</evidence>
<gene>
    <name evidence="3" type="ORF">GOC77_18235</name>
</gene>
<evidence type="ECO:0000259" key="2">
    <source>
        <dbReference type="Pfam" id="PF08937"/>
    </source>
</evidence>
<comment type="caution">
    <text evidence="3">The sequence shown here is derived from an EMBL/GenBank/DDBJ whole genome shotgun (WGS) entry which is preliminary data.</text>
</comment>
<organism evidence="3 4">
    <name type="scientific">Haloarcula argentinensis</name>
    <dbReference type="NCBI Taxonomy" id="43776"/>
    <lineage>
        <taxon>Archaea</taxon>
        <taxon>Methanobacteriati</taxon>
        <taxon>Methanobacteriota</taxon>
        <taxon>Stenosarchaea group</taxon>
        <taxon>Halobacteria</taxon>
        <taxon>Halobacteriales</taxon>
        <taxon>Haloarculaceae</taxon>
        <taxon>Haloarcula</taxon>
    </lineage>
</organism>